<comment type="caution">
    <text evidence="4">The sequence shown here is derived from an EMBL/GenBank/DDBJ whole genome shotgun (WGS) entry which is preliminary data.</text>
</comment>
<comment type="similarity">
    <text evidence="1">Belongs to the heat shock protein 70 family.</text>
</comment>
<gene>
    <name evidence="4" type="ORF">TSG867_LOCUS33938</name>
</gene>
<evidence type="ECO:0000313" key="5">
    <source>
        <dbReference type="Proteomes" id="UP000663862"/>
    </source>
</evidence>
<organism evidence="4 5">
    <name type="scientific">Rotaria socialis</name>
    <dbReference type="NCBI Taxonomy" id="392032"/>
    <lineage>
        <taxon>Eukaryota</taxon>
        <taxon>Metazoa</taxon>
        <taxon>Spiralia</taxon>
        <taxon>Gnathifera</taxon>
        <taxon>Rotifera</taxon>
        <taxon>Eurotatoria</taxon>
        <taxon>Bdelloidea</taxon>
        <taxon>Philodinida</taxon>
        <taxon>Philodinidae</taxon>
        <taxon>Rotaria</taxon>
    </lineage>
</organism>
<dbReference type="GO" id="GO:0005524">
    <property type="term" value="F:ATP binding"/>
    <property type="evidence" value="ECO:0007669"/>
    <property type="project" value="UniProtKB-KW"/>
</dbReference>
<reference evidence="4" key="1">
    <citation type="submission" date="2021-02" db="EMBL/GenBank/DDBJ databases">
        <authorList>
            <person name="Nowell W R."/>
        </authorList>
    </citation>
    <scope>NUCLEOTIDE SEQUENCE</scope>
</reference>
<sequence length="78" mass="9182">KNRLSSNEIDRMIKEAEKFAEQDKQFRDQINARNNLESYVYFVKNRVANNKELSDKLSSADKKTLESSIEDQTKWLAL</sequence>
<dbReference type="Proteomes" id="UP000663862">
    <property type="component" value="Unassembled WGS sequence"/>
</dbReference>
<dbReference type="InterPro" id="IPR029048">
    <property type="entry name" value="HSP70_C_sf"/>
</dbReference>
<feature type="non-terminal residue" evidence="4">
    <location>
        <position position="78"/>
    </location>
</feature>
<dbReference type="Pfam" id="PF00012">
    <property type="entry name" value="HSP70"/>
    <property type="match status" value="1"/>
</dbReference>
<feature type="non-terminal residue" evidence="4">
    <location>
        <position position="1"/>
    </location>
</feature>
<protein>
    <recommendedName>
        <fullName evidence="6">Heat shock protein 70</fullName>
    </recommendedName>
</protein>
<proteinExistence type="inferred from homology"/>
<name>A0A821JLN6_9BILA</name>
<dbReference type="EMBL" id="CAJOBQ010013307">
    <property type="protein sequence ID" value="CAF4717019.1"/>
    <property type="molecule type" value="Genomic_DNA"/>
</dbReference>
<keyword evidence="2" id="KW-0547">Nucleotide-binding</keyword>
<dbReference type="AlphaFoldDB" id="A0A821JLN6"/>
<accession>A0A821JLN6</accession>
<evidence type="ECO:0000313" key="4">
    <source>
        <dbReference type="EMBL" id="CAF4717019.1"/>
    </source>
</evidence>
<dbReference type="SUPFAM" id="SSF100934">
    <property type="entry name" value="Heat shock protein 70kD (HSP70), C-terminal subdomain"/>
    <property type="match status" value="1"/>
</dbReference>
<dbReference type="InterPro" id="IPR013126">
    <property type="entry name" value="Hsp_70_fam"/>
</dbReference>
<dbReference type="Gene3D" id="1.20.1270.10">
    <property type="match status" value="1"/>
</dbReference>
<evidence type="ECO:0000256" key="1">
    <source>
        <dbReference type="ARBA" id="ARBA00007381"/>
    </source>
</evidence>
<dbReference type="GO" id="GO:0140662">
    <property type="term" value="F:ATP-dependent protein folding chaperone"/>
    <property type="evidence" value="ECO:0007669"/>
    <property type="project" value="InterPro"/>
</dbReference>
<evidence type="ECO:0000256" key="2">
    <source>
        <dbReference type="ARBA" id="ARBA00022741"/>
    </source>
</evidence>
<evidence type="ECO:0000256" key="3">
    <source>
        <dbReference type="ARBA" id="ARBA00022840"/>
    </source>
</evidence>
<keyword evidence="3" id="KW-0067">ATP-binding</keyword>
<evidence type="ECO:0008006" key="6">
    <source>
        <dbReference type="Google" id="ProtNLM"/>
    </source>
</evidence>